<dbReference type="EMBL" id="RXGB01001320">
    <property type="protein sequence ID" value="TMW99409.1"/>
    <property type="molecule type" value="Genomic_DNA"/>
</dbReference>
<sequence length="77" mass="8799">MRRSGLSVRPMILKLEAQLFENHPVSHNLHHDALSTPPSLTELEEIPLERTTPASQNMRRDALSTPTWLPELEARHP</sequence>
<feature type="region of interest" description="Disordered" evidence="1">
    <location>
        <begin position="49"/>
        <end position="77"/>
    </location>
</feature>
<dbReference type="AlphaFoldDB" id="A0A6N2C334"/>
<gene>
    <name evidence="2" type="ORF">EJD97_002625</name>
</gene>
<proteinExistence type="predicted"/>
<evidence type="ECO:0000256" key="1">
    <source>
        <dbReference type="SAM" id="MobiDB-lite"/>
    </source>
</evidence>
<name>A0A6N2C334_SOLCI</name>
<organism evidence="2">
    <name type="scientific">Solanum chilense</name>
    <name type="common">Tomato</name>
    <name type="synonym">Lycopersicon chilense</name>
    <dbReference type="NCBI Taxonomy" id="4083"/>
    <lineage>
        <taxon>Eukaryota</taxon>
        <taxon>Viridiplantae</taxon>
        <taxon>Streptophyta</taxon>
        <taxon>Embryophyta</taxon>
        <taxon>Tracheophyta</taxon>
        <taxon>Spermatophyta</taxon>
        <taxon>Magnoliopsida</taxon>
        <taxon>eudicotyledons</taxon>
        <taxon>Gunneridae</taxon>
        <taxon>Pentapetalae</taxon>
        <taxon>asterids</taxon>
        <taxon>lamiids</taxon>
        <taxon>Solanales</taxon>
        <taxon>Solanaceae</taxon>
        <taxon>Solanoideae</taxon>
        <taxon>Solaneae</taxon>
        <taxon>Solanum</taxon>
        <taxon>Solanum subgen. Lycopersicon</taxon>
    </lineage>
</organism>
<protein>
    <submittedName>
        <fullName evidence="2">Uncharacterized protein</fullName>
    </submittedName>
</protein>
<evidence type="ECO:0000313" key="2">
    <source>
        <dbReference type="EMBL" id="TMW99409.1"/>
    </source>
</evidence>
<reference evidence="2" key="1">
    <citation type="submission" date="2019-05" db="EMBL/GenBank/DDBJ databases">
        <title>The de novo reference genome and transcriptome assemblies of the wild tomato species Solanum chilense.</title>
        <authorList>
            <person name="Stam R."/>
            <person name="Nosenko T."/>
            <person name="Hoerger A.C."/>
            <person name="Stephan W."/>
            <person name="Seidel M.A."/>
            <person name="Kuhn J.M.M."/>
            <person name="Haberer G."/>
            <person name="Tellier A."/>
        </authorList>
    </citation>
    <scope>NUCLEOTIDE SEQUENCE</scope>
    <source>
        <tissue evidence="2">Mature leaves</tissue>
    </source>
</reference>
<accession>A0A6N2C334</accession>
<comment type="caution">
    <text evidence="2">The sequence shown here is derived from an EMBL/GenBank/DDBJ whole genome shotgun (WGS) entry which is preliminary data.</text>
</comment>